<protein>
    <recommendedName>
        <fullName evidence="8 10">Protein GrpE</fullName>
    </recommendedName>
    <alternativeName>
        <fullName evidence="9 10">HSP-70 cofactor</fullName>
    </alternativeName>
</protein>
<evidence type="ECO:0000256" key="12">
    <source>
        <dbReference type="RuleBase" id="RU004478"/>
    </source>
</evidence>
<dbReference type="NCBIfam" id="NF010738">
    <property type="entry name" value="PRK14140.1"/>
    <property type="match status" value="1"/>
</dbReference>
<evidence type="ECO:0000256" key="8">
    <source>
        <dbReference type="ARBA" id="ARBA00072274"/>
    </source>
</evidence>
<dbReference type="OrthoDB" id="9812586at2"/>
<evidence type="ECO:0000313" key="15">
    <source>
        <dbReference type="Proteomes" id="UP000094296"/>
    </source>
</evidence>
<dbReference type="GO" id="GO:0006457">
    <property type="term" value="P:protein folding"/>
    <property type="evidence" value="ECO:0007669"/>
    <property type="project" value="InterPro"/>
</dbReference>
<proteinExistence type="inferred from homology"/>
<comment type="function">
    <text evidence="7 10 11">Participates actively in the response to hyperosmotic and heat shock by preventing the aggregation of stress-denatured proteins, in association with DnaK and GrpE. It is the nucleotide exchange factor for DnaK and may function as a thermosensor. Unfolded proteins bind initially to DnaJ; upon interaction with the DnaJ-bound protein, DnaK hydrolyzes its bound ATP, resulting in the formation of a stable complex. GrpE releases ADP from DnaK; ATP binding to DnaK triggers the release of the substrate protein, thus completing the reaction cycle. Several rounds of ATP-dependent interactions between DnaJ, DnaK and GrpE are required for fully efficient folding.</text>
</comment>
<sequence>MQDLKEEQVKENEEANSVSSECSEDNQSSTDDESKTDSNRDSESSYNETDSKIDELEQKLKDQEEKFLRLQADFDNFRKRSQKERQSVIARANKELLLSILPIVDNLERAIASSANPDDAFTKGVNMVYNQLMDELNKQGVTTIEAVNQEFDPNYHQAVAKEAADGVDSNIVIQEFQKGYLLHEEVLRPSMVKVSE</sequence>
<evidence type="ECO:0000256" key="5">
    <source>
        <dbReference type="ARBA" id="ARBA00023016"/>
    </source>
</evidence>
<dbReference type="Gene3D" id="3.90.20.20">
    <property type="match status" value="1"/>
</dbReference>
<dbReference type="EMBL" id="MIJE01000032">
    <property type="protein sequence ID" value="OEF96237.1"/>
    <property type="molecule type" value="Genomic_DNA"/>
</dbReference>
<evidence type="ECO:0000256" key="11">
    <source>
        <dbReference type="RuleBase" id="RU000639"/>
    </source>
</evidence>
<dbReference type="CDD" id="cd00446">
    <property type="entry name" value="GrpE"/>
    <property type="match status" value="1"/>
</dbReference>
<dbReference type="GO" id="GO:0000774">
    <property type="term" value="F:adenyl-nucleotide exchange factor activity"/>
    <property type="evidence" value="ECO:0007669"/>
    <property type="project" value="InterPro"/>
</dbReference>
<comment type="subcellular location">
    <subcellularLocation>
        <location evidence="1 10">Cytoplasm</location>
    </subcellularLocation>
</comment>
<dbReference type="SUPFAM" id="SSF58014">
    <property type="entry name" value="Coiled-coil domain of nucleotide exchange factor GrpE"/>
    <property type="match status" value="1"/>
</dbReference>
<evidence type="ECO:0000256" key="10">
    <source>
        <dbReference type="HAMAP-Rule" id="MF_01151"/>
    </source>
</evidence>
<dbReference type="InterPro" id="IPR013805">
    <property type="entry name" value="GrpE_CC"/>
</dbReference>
<feature type="compositionally biased region" description="Basic and acidic residues" evidence="13">
    <location>
        <begin position="32"/>
        <end position="58"/>
    </location>
</feature>
<dbReference type="Pfam" id="PF01025">
    <property type="entry name" value="GrpE"/>
    <property type="match status" value="1"/>
</dbReference>
<dbReference type="GO" id="GO:0005737">
    <property type="term" value="C:cytoplasm"/>
    <property type="evidence" value="ECO:0007669"/>
    <property type="project" value="UniProtKB-SubCell"/>
</dbReference>
<dbReference type="InterPro" id="IPR009012">
    <property type="entry name" value="GrpE_head"/>
</dbReference>
<dbReference type="GO" id="GO:0051082">
    <property type="term" value="F:unfolded protein binding"/>
    <property type="evidence" value="ECO:0007669"/>
    <property type="project" value="TreeGrafter"/>
</dbReference>
<evidence type="ECO:0000313" key="14">
    <source>
        <dbReference type="EMBL" id="OEF96237.1"/>
    </source>
</evidence>
<organism evidence="14 15">
    <name type="scientific">Desulfuribacillus alkaliarsenatis</name>
    <dbReference type="NCBI Taxonomy" id="766136"/>
    <lineage>
        <taxon>Bacteria</taxon>
        <taxon>Bacillati</taxon>
        <taxon>Bacillota</taxon>
        <taxon>Desulfuribacillia</taxon>
        <taxon>Desulfuribacillales</taxon>
        <taxon>Desulfuribacillaceae</taxon>
        <taxon>Desulfuribacillus</taxon>
    </lineage>
</organism>
<dbReference type="RefSeq" id="WP_069643743.1">
    <property type="nucleotide sequence ID" value="NZ_MIJE01000032.1"/>
</dbReference>
<evidence type="ECO:0000256" key="4">
    <source>
        <dbReference type="ARBA" id="ARBA00022490"/>
    </source>
</evidence>
<feature type="compositionally biased region" description="Polar residues" evidence="13">
    <location>
        <begin position="15"/>
        <end position="29"/>
    </location>
</feature>
<dbReference type="HAMAP" id="MF_01151">
    <property type="entry name" value="GrpE"/>
    <property type="match status" value="1"/>
</dbReference>
<evidence type="ECO:0000256" key="7">
    <source>
        <dbReference type="ARBA" id="ARBA00053401"/>
    </source>
</evidence>
<comment type="subunit">
    <text evidence="3 10">Homodimer.</text>
</comment>
<dbReference type="Gene3D" id="2.30.22.10">
    <property type="entry name" value="Head domain of nucleotide exchange factor GrpE"/>
    <property type="match status" value="1"/>
</dbReference>
<evidence type="ECO:0000256" key="13">
    <source>
        <dbReference type="SAM" id="MobiDB-lite"/>
    </source>
</evidence>
<dbReference type="PANTHER" id="PTHR21237">
    <property type="entry name" value="GRPE PROTEIN"/>
    <property type="match status" value="1"/>
</dbReference>
<evidence type="ECO:0000256" key="6">
    <source>
        <dbReference type="ARBA" id="ARBA00023186"/>
    </source>
</evidence>
<dbReference type="PANTHER" id="PTHR21237:SF23">
    <property type="entry name" value="GRPE PROTEIN HOMOLOG, MITOCHONDRIAL"/>
    <property type="match status" value="1"/>
</dbReference>
<dbReference type="AlphaFoldDB" id="A0A1E5G076"/>
<name>A0A1E5G076_9FIRM</name>
<feature type="region of interest" description="Disordered" evidence="13">
    <location>
        <begin position="1"/>
        <end position="58"/>
    </location>
</feature>
<accession>A0A1E5G076</accession>
<comment type="caution">
    <text evidence="14">The sequence shown here is derived from an EMBL/GenBank/DDBJ whole genome shotgun (WGS) entry which is preliminary data.</text>
</comment>
<dbReference type="InterPro" id="IPR000740">
    <property type="entry name" value="GrpE"/>
</dbReference>
<keyword evidence="5 10" id="KW-0346">Stress response</keyword>
<evidence type="ECO:0000256" key="9">
    <source>
        <dbReference type="ARBA" id="ARBA00076414"/>
    </source>
</evidence>
<evidence type="ECO:0000256" key="3">
    <source>
        <dbReference type="ARBA" id="ARBA00011738"/>
    </source>
</evidence>
<keyword evidence="15" id="KW-1185">Reference proteome</keyword>
<evidence type="ECO:0000256" key="1">
    <source>
        <dbReference type="ARBA" id="ARBA00004496"/>
    </source>
</evidence>
<dbReference type="GO" id="GO:0042803">
    <property type="term" value="F:protein homodimerization activity"/>
    <property type="evidence" value="ECO:0007669"/>
    <property type="project" value="InterPro"/>
</dbReference>
<dbReference type="PRINTS" id="PR00773">
    <property type="entry name" value="GRPEPROTEIN"/>
</dbReference>
<keyword evidence="6 10" id="KW-0143">Chaperone</keyword>
<reference evidence="14 15" key="1">
    <citation type="submission" date="2016-09" db="EMBL/GenBank/DDBJ databases">
        <title>Draft genome sequence for the type strain of Desulfuribacillus alkaliarsenatis AHT28, an obligately anaerobic, sulfidogenic bacterium isolated from Russian soda lake sediments.</title>
        <authorList>
            <person name="Abin C.A."/>
            <person name="Hollibaugh J.T."/>
        </authorList>
    </citation>
    <scope>NUCLEOTIDE SEQUENCE [LARGE SCALE GENOMIC DNA]</scope>
    <source>
        <strain evidence="14 15">AHT28</strain>
    </source>
</reference>
<dbReference type="FunFam" id="2.30.22.10:FF:000001">
    <property type="entry name" value="Protein GrpE"/>
    <property type="match status" value="1"/>
</dbReference>
<dbReference type="GO" id="GO:0051087">
    <property type="term" value="F:protein-folding chaperone binding"/>
    <property type="evidence" value="ECO:0007669"/>
    <property type="project" value="InterPro"/>
</dbReference>
<dbReference type="SUPFAM" id="SSF51064">
    <property type="entry name" value="Head domain of nucleotide exchange factor GrpE"/>
    <property type="match status" value="1"/>
</dbReference>
<comment type="similarity">
    <text evidence="2 10 12">Belongs to the GrpE family.</text>
</comment>
<dbReference type="Proteomes" id="UP000094296">
    <property type="component" value="Unassembled WGS sequence"/>
</dbReference>
<feature type="compositionally biased region" description="Basic and acidic residues" evidence="13">
    <location>
        <begin position="1"/>
        <end position="13"/>
    </location>
</feature>
<evidence type="ECO:0000256" key="2">
    <source>
        <dbReference type="ARBA" id="ARBA00009054"/>
    </source>
</evidence>
<dbReference type="STRING" id="766136.BHF68_08725"/>
<dbReference type="PROSITE" id="PS01071">
    <property type="entry name" value="GRPE"/>
    <property type="match status" value="1"/>
</dbReference>
<gene>
    <name evidence="10" type="primary">grpE</name>
    <name evidence="14" type="ORF">BHF68_08725</name>
</gene>
<keyword evidence="4 10" id="KW-0963">Cytoplasm</keyword>